<dbReference type="GO" id="GO:0005524">
    <property type="term" value="F:ATP binding"/>
    <property type="evidence" value="ECO:0007669"/>
    <property type="project" value="UniProtKB-KW"/>
</dbReference>
<dbReference type="Gene3D" id="3.20.20.370">
    <property type="entry name" value="Glycoside hydrolase/deacetylase"/>
    <property type="match status" value="1"/>
</dbReference>
<dbReference type="InterPro" id="IPR011330">
    <property type="entry name" value="Glyco_hydro/deAcase_b/a-brl"/>
</dbReference>
<protein>
    <submittedName>
        <fullName evidence="2">UPF0271 protein</fullName>
    </submittedName>
</protein>
<dbReference type="AlphaFoldDB" id="A0AAV5NM14"/>
<evidence type="ECO:0000313" key="2">
    <source>
        <dbReference type="EMBL" id="GLQ71247.1"/>
    </source>
</evidence>
<dbReference type="NCBIfam" id="NF003814">
    <property type="entry name" value="PRK05406.1-3"/>
    <property type="match status" value="1"/>
</dbReference>
<dbReference type="GO" id="GO:0005975">
    <property type="term" value="P:carbohydrate metabolic process"/>
    <property type="evidence" value="ECO:0007669"/>
    <property type="project" value="InterPro"/>
</dbReference>
<comment type="caution">
    <text evidence="2">The sequence shown here is derived from an EMBL/GenBank/DDBJ whole genome shotgun (WGS) entry which is preliminary data.</text>
</comment>
<dbReference type="EMBL" id="BSNX01000004">
    <property type="protein sequence ID" value="GLQ71247.1"/>
    <property type="molecule type" value="Genomic_DNA"/>
</dbReference>
<dbReference type="CDD" id="cd10787">
    <property type="entry name" value="LamB_YcsF_like"/>
    <property type="match status" value="1"/>
</dbReference>
<dbReference type="PANTHER" id="PTHR30292">
    <property type="entry name" value="UNCHARACTERIZED PROTEIN YBGL-RELATED"/>
    <property type="match status" value="1"/>
</dbReference>
<dbReference type="NCBIfam" id="NF003816">
    <property type="entry name" value="PRK05406.1-5"/>
    <property type="match status" value="1"/>
</dbReference>
<keyword evidence="1" id="KW-0547">Nucleotide-binding</keyword>
<reference evidence="3" key="1">
    <citation type="journal article" date="2019" name="Int. J. Syst. Evol. Microbiol.">
        <title>The Global Catalogue of Microorganisms (GCM) 10K type strain sequencing project: providing services to taxonomists for standard genome sequencing and annotation.</title>
        <authorList>
            <consortium name="The Broad Institute Genomics Platform"/>
            <consortium name="The Broad Institute Genome Sequencing Center for Infectious Disease"/>
            <person name="Wu L."/>
            <person name="Ma J."/>
        </authorList>
    </citation>
    <scope>NUCLEOTIDE SEQUENCE [LARGE SCALE GENOMIC DNA]</scope>
    <source>
        <strain evidence="3">NBRC 15640</strain>
    </source>
</reference>
<accession>A0AAV5NM14</accession>
<organism evidence="2 3">
    <name type="scientific">Vibrio penaeicida</name>
    <dbReference type="NCBI Taxonomy" id="104609"/>
    <lineage>
        <taxon>Bacteria</taxon>
        <taxon>Pseudomonadati</taxon>
        <taxon>Pseudomonadota</taxon>
        <taxon>Gammaproteobacteria</taxon>
        <taxon>Vibrionales</taxon>
        <taxon>Vibrionaceae</taxon>
        <taxon>Vibrio</taxon>
    </lineage>
</organism>
<dbReference type="PANTHER" id="PTHR30292:SF0">
    <property type="entry name" value="5-OXOPROLINASE SUBUNIT A"/>
    <property type="match status" value="1"/>
</dbReference>
<sequence length="247" mass="27335">MTKERLKLNCDMGESFGSWSKGLDEDVMPWVDMANIACGFHASDPDVMSKTLKLARSHSVKVGAHPGYHDLIGFGRRTIPMTQDQIVHSIVYQVGALKSLASLNDVHLDYIKPHGALYNDMMQNENVFIGILAAAENFSLPVMILASSDNTRYLDLADQFNVPLLFEAFADRAYQDNGLLVPRSKPNAVHHKEEDIFYQVMQLAKYGSITSENGNAIQIEADTICVHGDNPESIAVVQRIAQGLQSL</sequence>
<dbReference type="InterPro" id="IPR005501">
    <property type="entry name" value="LamB/YcsF/PxpA-like"/>
</dbReference>
<dbReference type="RefSeq" id="WP_126607482.1">
    <property type="nucleotide sequence ID" value="NZ_AP025145.1"/>
</dbReference>
<evidence type="ECO:0000313" key="3">
    <source>
        <dbReference type="Proteomes" id="UP001156690"/>
    </source>
</evidence>
<dbReference type="Pfam" id="PF03746">
    <property type="entry name" value="LamB_YcsF"/>
    <property type="match status" value="1"/>
</dbReference>
<dbReference type="SUPFAM" id="SSF88713">
    <property type="entry name" value="Glycoside hydrolase/deacetylase"/>
    <property type="match status" value="1"/>
</dbReference>
<gene>
    <name evidence="2" type="ORF">GCM10007932_06070</name>
</gene>
<name>A0AAV5NM14_9VIBR</name>
<proteinExistence type="predicted"/>
<keyword evidence="3" id="KW-1185">Reference proteome</keyword>
<evidence type="ECO:0000256" key="1">
    <source>
        <dbReference type="ARBA" id="ARBA00022741"/>
    </source>
</evidence>
<dbReference type="Proteomes" id="UP001156690">
    <property type="component" value="Unassembled WGS sequence"/>
</dbReference>